<dbReference type="PANTHER" id="PTHR33217:SF9">
    <property type="entry name" value="MUTATOR FAMILY TRANSPOSASE"/>
    <property type="match status" value="1"/>
</dbReference>
<evidence type="ECO:0000313" key="7">
    <source>
        <dbReference type="EMBL" id="MBC8432770.1"/>
    </source>
</evidence>
<evidence type="ECO:0000256" key="3">
    <source>
        <dbReference type="ARBA" id="ARBA00022578"/>
    </source>
</evidence>
<keyword evidence="6" id="KW-0814">Transposable element</keyword>
<evidence type="ECO:0000256" key="5">
    <source>
        <dbReference type="ARBA" id="ARBA00023172"/>
    </source>
</evidence>
<dbReference type="PANTHER" id="PTHR33217">
    <property type="entry name" value="TRANSPOSASE FOR INSERTION SEQUENCE ELEMENT IS1081"/>
    <property type="match status" value="1"/>
</dbReference>
<dbReference type="InterPro" id="IPR001207">
    <property type="entry name" value="Transposase_mutator"/>
</dbReference>
<evidence type="ECO:0000256" key="4">
    <source>
        <dbReference type="ARBA" id="ARBA00023125"/>
    </source>
</evidence>
<dbReference type="GO" id="GO:0006313">
    <property type="term" value="P:DNA transposition"/>
    <property type="evidence" value="ECO:0007669"/>
    <property type="project" value="UniProtKB-UniRule"/>
</dbReference>
<comment type="similarity">
    <text evidence="2 6">Belongs to the transposase mutator family.</text>
</comment>
<accession>A0A8J6TT08</accession>
<gene>
    <name evidence="7" type="ORF">H8D96_12730</name>
</gene>
<dbReference type="NCBIfam" id="NF033543">
    <property type="entry name" value="transpos_IS256"/>
    <property type="match status" value="1"/>
</dbReference>
<evidence type="ECO:0000256" key="1">
    <source>
        <dbReference type="ARBA" id="ARBA00002190"/>
    </source>
</evidence>
<evidence type="ECO:0000256" key="2">
    <source>
        <dbReference type="ARBA" id="ARBA00010961"/>
    </source>
</evidence>
<evidence type="ECO:0000313" key="8">
    <source>
        <dbReference type="Proteomes" id="UP000605201"/>
    </source>
</evidence>
<dbReference type="Proteomes" id="UP000605201">
    <property type="component" value="Unassembled WGS sequence"/>
</dbReference>
<reference evidence="7 8" key="1">
    <citation type="submission" date="2020-08" db="EMBL/GenBank/DDBJ databases">
        <title>Bridging the membrane lipid divide: bacteria of the FCB group superphylum have the potential to synthesize archaeal ether lipids.</title>
        <authorList>
            <person name="Villanueva L."/>
            <person name="Von Meijenfeldt F.A.B."/>
            <person name="Westbye A.B."/>
            <person name="Yadav S."/>
            <person name="Hopmans E.C."/>
            <person name="Dutilh B.E."/>
            <person name="Sinninghe Damste J.S."/>
        </authorList>
    </citation>
    <scope>NUCLEOTIDE SEQUENCE [LARGE SCALE GENOMIC DNA]</scope>
    <source>
        <strain evidence="7">NIOZ-UU17</strain>
    </source>
</reference>
<comment type="caution">
    <text evidence="7">The sequence shown here is derived from an EMBL/GenBank/DDBJ whole genome shotgun (WGS) entry which is preliminary data.</text>
</comment>
<comment type="function">
    <text evidence="1 6">Required for the transposition of the insertion element.</text>
</comment>
<keyword evidence="4 6" id="KW-0238">DNA-binding</keyword>
<dbReference type="GO" id="GO:0004803">
    <property type="term" value="F:transposase activity"/>
    <property type="evidence" value="ECO:0007669"/>
    <property type="project" value="UniProtKB-UniRule"/>
</dbReference>
<proteinExistence type="inferred from homology"/>
<evidence type="ECO:0000256" key="6">
    <source>
        <dbReference type="RuleBase" id="RU365089"/>
    </source>
</evidence>
<sequence>MAKDNVIDLKKPEPFVDDPITDILRQGARRLLSAALEAEIETFLSQYKDISDDKGCQRIVRNGYLPEREIQTGIGQIPVRAPRIRDRQPDSLNDRVRFTSSILPPYLRKTKSIETFLPWLYLKGISTGDFTDALAALLGKDAPGLSASTISRLKTVWQDEYVKWQQRDLSKKRYVYFWVDGIYCNVRMDDRQCLLVIIGATDKGHKELIAIEGGFRESEQSWLEVLVDLKRRGLHTPPELAVGDGSLGFWKALSKVYDTTRWQRCWVHKTANVLNKLPKSLQAKAKEKLHQIWMADNKAEAEHNFDAFTQTYEAKYPKATACLQKDRDVLLTFYDFPAEHWIHIRTTNPIESTFSTVRLRTNKVRSCFSSLTVLTMAFQLCRCAQKRWNRLHHSERLGEVIRGIKFVDGIIEKRIAA</sequence>
<dbReference type="GO" id="GO:0003677">
    <property type="term" value="F:DNA binding"/>
    <property type="evidence" value="ECO:0007669"/>
    <property type="project" value="UniProtKB-UniRule"/>
</dbReference>
<dbReference type="AlphaFoldDB" id="A0A8J6TT08"/>
<organism evidence="7 8">
    <name type="scientific">Candidatus Desulfatibia vada</name>
    <dbReference type="NCBI Taxonomy" id="2841696"/>
    <lineage>
        <taxon>Bacteria</taxon>
        <taxon>Pseudomonadati</taxon>
        <taxon>Thermodesulfobacteriota</taxon>
        <taxon>Desulfobacteria</taxon>
        <taxon>Desulfobacterales</taxon>
        <taxon>Desulfobacterales incertae sedis</taxon>
        <taxon>Candidatus Desulfatibia</taxon>
    </lineage>
</organism>
<dbReference type="EMBL" id="JACNIG010000247">
    <property type="protein sequence ID" value="MBC8432770.1"/>
    <property type="molecule type" value="Genomic_DNA"/>
</dbReference>
<keyword evidence="3 6" id="KW-0815">Transposition</keyword>
<protein>
    <recommendedName>
        <fullName evidence="6">Mutator family transposase</fullName>
    </recommendedName>
</protein>
<dbReference type="Pfam" id="PF00872">
    <property type="entry name" value="Transposase_mut"/>
    <property type="match status" value="1"/>
</dbReference>
<name>A0A8J6TT08_9BACT</name>
<keyword evidence="5 6" id="KW-0233">DNA recombination</keyword>